<dbReference type="InterPro" id="IPR014016">
    <property type="entry name" value="UvrD-like_ATP-bd"/>
</dbReference>
<dbReference type="EMBL" id="MWWT01000005">
    <property type="protein sequence ID" value="OZG54231.1"/>
    <property type="molecule type" value="Genomic_DNA"/>
</dbReference>
<evidence type="ECO:0000256" key="6">
    <source>
        <dbReference type="ARBA" id="ARBA00022839"/>
    </source>
</evidence>
<dbReference type="InterPro" id="IPR038726">
    <property type="entry name" value="PDDEXK_AddAB-type"/>
</dbReference>
<keyword evidence="8" id="KW-0234">DNA repair</keyword>
<keyword evidence="2" id="KW-0547">Nucleotide-binding</keyword>
<evidence type="ECO:0000256" key="3">
    <source>
        <dbReference type="ARBA" id="ARBA00022763"/>
    </source>
</evidence>
<dbReference type="RefSeq" id="WP_094726636.1">
    <property type="nucleotide sequence ID" value="NZ_JBHLWS010000013.1"/>
</dbReference>
<keyword evidence="4" id="KW-0378">Hydrolase</keyword>
<dbReference type="InterPro" id="IPR027417">
    <property type="entry name" value="P-loop_NTPase"/>
</dbReference>
<name>A0A261F545_9BIFI</name>
<evidence type="ECO:0000256" key="2">
    <source>
        <dbReference type="ARBA" id="ARBA00022741"/>
    </source>
</evidence>
<evidence type="ECO:0000256" key="8">
    <source>
        <dbReference type="ARBA" id="ARBA00023204"/>
    </source>
</evidence>
<evidence type="ECO:0000256" key="1">
    <source>
        <dbReference type="ARBA" id="ARBA00022722"/>
    </source>
</evidence>
<dbReference type="GO" id="GO:0000725">
    <property type="term" value="P:recombinational repair"/>
    <property type="evidence" value="ECO:0007669"/>
    <property type="project" value="TreeGrafter"/>
</dbReference>
<dbReference type="Pfam" id="PF00580">
    <property type="entry name" value="UvrD-helicase"/>
    <property type="match status" value="1"/>
</dbReference>
<keyword evidence="3" id="KW-0227">DNA damage</keyword>
<keyword evidence="6" id="KW-0269">Exonuclease</keyword>
<reference evidence="11 12" key="1">
    <citation type="journal article" date="2017" name="BMC Genomics">
        <title>Comparative genomic and phylogenomic analyses of the Bifidobacteriaceae family.</title>
        <authorList>
            <person name="Lugli G.A."/>
            <person name="Milani C."/>
            <person name="Turroni F."/>
            <person name="Duranti S."/>
            <person name="Mancabelli L."/>
            <person name="Mangifesta M."/>
            <person name="Ferrario C."/>
            <person name="Modesto M."/>
            <person name="Mattarelli P."/>
            <person name="Jiri K."/>
            <person name="van Sinderen D."/>
            <person name="Ventura M."/>
        </authorList>
    </citation>
    <scope>NUCLEOTIDE SEQUENCE [LARGE SCALE GENOMIC DNA]</scope>
    <source>
        <strain evidence="11 12">DSM 24762</strain>
    </source>
</reference>
<feature type="domain" description="PD-(D/E)XK endonuclease-like" evidence="10">
    <location>
        <begin position="927"/>
        <end position="1263"/>
    </location>
</feature>
<dbReference type="GO" id="GO:0043138">
    <property type="term" value="F:3'-5' DNA helicase activity"/>
    <property type="evidence" value="ECO:0007669"/>
    <property type="project" value="UniProtKB-EC"/>
</dbReference>
<dbReference type="Pfam" id="PF12705">
    <property type="entry name" value="PDDEXK_1"/>
    <property type="match status" value="1"/>
</dbReference>
<dbReference type="InterPro" id="IPR000212">
    <property type="entry name" value="DNA_helicase_UvrD/REP"/>
</dbReference>
<feature type="domain" description="UvrD-like helicase ATP-binding" evidence="9">
    <location>
        <begin position="12"/>
        <end position="310"/>
    </location>
</feature>
<evidence type="ECO:0000256" key="7">
    <source>
        <dbReference type="ARBA" id="ARBA00022840"/>
    </source>
</evidence>
<dbReference type="GO" id="GO:0003677">
    <property type="term" value="F:DNA binding"/>
    <property type="evidence" value="ECO:0007669"/>
    <property type="project" value="UniProtKB-KW"/>
</dbReference>
<dbReference type="PANTHER" id="PTHR11070">
    <property type="entry name" value="UVRD / RECB / PCRA DNA HELICASE FAMILY MEMBER"/>
    <property type="match status" value="1"/>
</dbReference>
<dbReference type="InterPro" id="IPR011604">
    <property type="entry name" value="PDDEXK-like_dom_sf"/>
</dbReference>
<evidence type="ECO:0000259" key="10">
    <source>
        <dbReference type="Pfam" id="PF12705"/>
    </source>
</evidence>
<organism evidence="11 12">
    <name type="scientific">Alloscardovia macacae</name>
    <dbReference type="NCBI Taxonomy" id="1160091"/>
    <lineage>
        <taxon>Bacteria</taxon>
        <taxon>Bacillati</taxon>
        <taxon>Actinomycetota</taxon>
        <taxon>Actinomycetes</taxon>
        <taxon>Bifidobacteriales</taxon>
        <taxon>Bifidobacteriaceae</taxon>
        <taxon>Alloscardovia</taxon>
    </lineage>
</organism>
<keyword evidence="1" id="KW-0540">Nuclease</keyword>
<dbReference type="Proteomes" id="UP000243657">
    <property type="component" value="Unassembled WGS sequence"/>
</dbReference>
<dbReference type="Gene3D" id="1.10.486.10">
    <property type="entry name" value="PCRA, domain 4"/>
    <property type="match status" value="1"/>
</dbReference>
<accession>A0A261F545</accession>
<dbReference type="Gene3D" id="3.40.50.300">
    <property type="entry name" value="P-loop containing nucleotide triphosphate hydrolases"/>
    <property type="match status" value="3"/>
</dbReference>
<comment type="caution">
    <text evidence="11">The sequence shown here is derived from an EMBL/GenBank/DDBJ whole genome shotgun (WGS) entry which is preliminary data.</text>
</comment>
<dbReference type="SUPFAM" id="SSF52540">
    <property type="entry name" value="P-loop containing nucleoside triphosphate hydrolases"/>
    <property type="match status" value="1"/>
</dbReference>
<dbReference type="GO" id="GO:0005524">
    <property type="term" value="F:ATP binding"/>
    <property type="evidence" value="ECO:0007669"/>
    <property type="project" value="UniProtKB-KW"/>
</dbReference>
<gene>
    <name evidence="11" type="ORF">ALMA_0692</name>
</gene>
<dbReference type="PANTHER" id="PTHR11070:SF2">
    <property type="entry name" value="ATP-DEPENDENT DNA HELICASE SRS2"/>
    <property type="match status" value="1"/>
</dbReference>
<dbReference type="Gene3D" id="3.90.320.10">
    <property type="match status" value="1"/>
</dbReference>
<proteinExistence type="predicted"/>
<protein>
    <submittedName>
        <fullName evidence="11">PD-(D/E)XK nuclease superfamily</fullName>
    </submittedName>
</protein>
<keyword evidence="12" id="KW-1185">Reference proteome</keyword>
<evidence type="ECO:0000313" key="11">
    <source>
        <dbReference type="EMBL" id="OZG54231.1"/>
    </source>
</evidence>
<evidence type="ECO:0000259" key="9">
    <source>
        <dbReference type="Pfam" id="PF00580"/>
    </source>
</evidence>
<evidence type="ECO:0000256" key="4">
    <source>
        <dbReference type="ARBA" id="ARBA00022801"/>
    </source>
</evidence>
<dbReference type="SUPFAM" id="SSF52980">
    <property type="entry name" value="Restriction endonuclease-like"/>
    <property type="match status" value="1"/>
</dbReference>
<sequence>MHKTSVNSVREQVLEALENEEASFLITGAPRSGKTTLALTLAVEGARKFGSECVTLAVSNRVVADEANRTILRELRVSGQRRLATTLSAVAFRILQERQLLLGKTAPRLLNGAEQTAVLHSIFDRHTHHARTGELCETCMLLREYFVGTRSGEDSTTLSLFENYITPVFLLQLRDMFARMNELGASHTLEKDILAAVQTGEVDPQRRHHSEHLALQLRMAYALRAEYVSEIGKLYPDEARFDASRLLREAALSVRDDEGITRSIPKLLIVDDAQELTLAGAFLIGELQKAGTRLVLLGNPDESVLGFRGAFGDFVWDKASRGTEVTSKEGFLPEHFAHLHATRLDLESGYGNPADLNYRETIAARVALNIPAQYPTDIPLPKRAQKFPDENASLVRTSHALDGSADGHLFHSKREETEYLLRQIMAERGEKNRSWNDMAIIVHDNVTARSLGARLQQEGIPVQFSDVSTPLSEDPVVQGLFAPIELGRMSVQDEGLEASIRRISLLIHEFAASPFGRSYAKAGPHHQMNDRHIDALLHAVENVVHAYQSKQAVAQNPEAFEKLAEEWDTICHEWGADRGMDSGALKALLIVGSKEARQEVLSLLHAMDTQQSPDMQMLERMLRMVDAARTSAANEADAIMTLWNVWQAADVAQTWQSKALDFSDFAARLTYNAWLDSAMRLFDYADQKTNVLDVAAFMRHVQGLEIAADSLAELAPVQEALTITTPASTAGRAWAEVWMPGLQQGTWPNLAVRNTMFGADDLADLMLTGSSAKGPRDHMLDVLHAEKRSFLVAMTRASERVHCSAVWDDENAPSDFLFTFMPEVFERVSSLSDAEFTDVPVVHLHDDENADEAEGLSNVSDVIRQARVTLSEEVALGGEELSERGRDALAALVYLREQGYTDADPQTWNFTTEPDEKEKAQDNAPVRLSPSAVESMWGCPICFRLDKKFSGPQGNTTATSFGTLIHDVAEWASSEERLDSQDVYESGMKELGSAGAVEAHVAHLMLEQYEKLRTEPSLDDGVDTYLKEVTNDRQASEIFSNIAHYFVHSHEVDLATDIKKHREYLPLTGVQTEKEFDAIITLEDIRYAYNSIPDRSALNRKDFVTLMELLVGGMPSGFSSDIQVQLHGFIDRVEEHGNVFYLVDFKTGEKGHGFAQQFTNLQLVCYQLGLVFDKSRGAHDTEEERAALLATAPDIPMSVLFDVKEENVPAFSYSEGFMKYQPSLFEDGHLAFSSATRTQCPRHRAKLWKGVAFEQDVIAALVDTDRISRQAYERIADELLAQDTDRTLWALSMIARVFYAASALRSPTITVHEVHSEHNTKNCKYKDICTACANAENSVMEEWL</sequence>
<dbReference type="GO" id="GO:0004527">
    <property type="term" value="F:exonuclease activity"/>
    <property type="evidence" value="ECO:0007669"/>
    <property type="project" value="UniProtKB-KW"/>
</dbReference>
<dbReference type="InterPro" id="IPR011335">
    <property type="entry name" value="Restrct_endonuc-II-like"/>
</dbReference>
<keyword evidence="5" id="KW-0347">Helicase</keyword>
<evidence type="ECO:0000313" key="12">
    <source>
        <dbReference type="Proteomes" id="UP000243657"/>
    </source>
</evidence>
<evidence type="ECO:0000256" key="5">
    <source>
        <dbReference type="ARBA" id="ARBA00022806"/>
    </source>
</evidence>
<keyword evidence="7" id="KW-0067">ATP-binding</keyword>